<dbReference type="Proteomes" id="UP001285908">
    <property type="component" value="Unassembled WGS sequence"/>
</dbReference>
<organism evidence="1 2">
    <name type="scientific">Neurospora hispaniola</name>
    <dbReference type="NCBI Taxonomy" id="588809"/>
    <lineage>
        <taxon>Eukaryota</taxon>
        <taxon>Fungi</taxon>
        <taxon>Dikarya</taxon>
        <taxon>Ascomycota</taxon>
        <taxon>Pezizomycotina</taxon>
        <taxon>Sordariomycetes</taxon>
        <taxon>Sordariomycetidae</taxon>
        <taxon>Sordariales</taxon>
        <taxon>Sordariaceae</taxon>
        <taxon>Neurospora</taxon>
    </lineage>
</organism>
<name>A0AAJ0MSI4_9PEZI</name>
<dbReference type="EMBL" id="JAULSX010000003">
    <property type="protein sequence ID" value="KAK3494758.1"/>
    <property type="molecule type" value="Genomic_DNA"/>
</dbReference>
<evidence type="ECO:0000313" key="1">
    <source>
        <dbReference type="EMBL" id="KAK3494758.1"/>
    </source>
</evidence>
<evidence type="ECO:0000313" key="2">
    <source>
        <dbReference type="Proteomes" id="UP001285908"/>
    </source>
</evidence>
<protein>
    <submittedName>
        <fullName evidence="1">Uncharacterized protein</fullName>
    </submittedName>
</protein>
<accession>A0AAJ0MSI4</accession>
<gene>
    <name evidence="1" type="ORF">B0T23DRAFT_116912</name>
</gene>
<sequence>MCLCTSWVVKWRTPGTRLGCDATLRLGAALAILVEISTTDWRPGRIQVVGQARVSHTANEGDKNDDVVQVADVLLRRYGWPVERKQLTTRRRRRRRRRRQQDRAGLGWVDCTVQSWVANWGSSWSMASSSQLGVVEMEGWRRGGERSSSPGLTLVVVFMEGILR</sequence>
<reference evidence="1 2" key="1">
    <citation type="journal article" date="2023" name="Mol. Phylogenet. Evol.">
        <title>Genome-scale phylogeny and comparative genomics of the fungal order Sordariales.</title>
        <authorList>
            <person name="Hensen N."/>
            <person name="Bonometti L."/>
            <person name="Westerberg I."/>
            <person name="Brannstrom I.O."/>
            <person name="Guillou S."/>
            <person name="Cros-Aarteil S."/>
            <person name="Calhoun S."/>
            <person name="Haridas S."/>
            <person name="Kuo A."/>
            <person name="Mondo S."/>
            <person name="Pangilinan J."/>
            <person name="Riley R."/>
            <person name="LaButti K."/>
            <person name="Andreopoulos B."/>
            <person name="Lipzen A."/>
            <person name="Chen C."/>
            <person name="Yan M."/>
            <person name="Daum C."/>
            <person name="Ng V."/>
            <person name="Clum A."/>
            <person name="Steindorff A."/>
            <person name="Ohm R.A."/>
            <person name="Martin F."/>
            <person name="Silar P."/>
            <person name="Natvig D.O."/>
            <person name="Lalanne C."/>
            <person name="Gautier V."/>
            <person name="Ament-Velasquez S.L."/>
            <person name="Kruys A."/>
            <person name="Hutchinson M.I."/>
            <person name="Powell A.J."/>
            <person name="Barry K."/>
            <person name="Miller A.N."/>
            <person name="Grigoriev I.V."/>
            <person name="Debuchy R."/>
            <person name="Gladieux P."/>
            <person name="Hiltunen Thoren M."/>
            <person name="Johannesson H."/>
        </authorList>
    </citation>
    <scope>NUCLEOTIDE SEQUENCE [LARGE SCALE GENOMIC DNA]</scope>
    <source>
        <strain evidence="1 2">FGSC 10403</strain>
    </source>
</reference>
<dbReference type="RefSeq" id="XP_062694187.1">
    <property type="nucleotide sequence ID" value="XM_062831967.1"/>
</dbReference>
<proteinExistence type="predicted"/>
<dbReference type="AlphaFoldDB" id="A0AAJ0MSI4"/>
<dbReference type="GeneID" id="87869589"/>
<comment type="caution">
    <text evidence="1">The sequence shown here is derived from an EMBL/GenBank/DDBJ whole genome shotgun (WGS) entry which is preliminary data.</text>
</comment>
<keyword evidence="2" id="KW-1185">Reference proteome</keyword>